<dbReference type="GO" id="GO:0005634">
    <property type="term" value="C:nucleus"/>
    <property type="evidence" value="ECO:0007669"/>
    <property type="project" value="UniProtKB-SubCell"/>
</dbReference>
<dbReference type="Gene3D" id="4.10.240.10">
    <property type="entry name" value="Zn(2)-C6 fungal-type DNA-binding domain"/>
    <property type="match status" value="1"/>
</dbReference>
<evidence type="ECO:0000259" key="7">
    <source>
        <dbReference type="PROSITE" id="PS50048"/>
    </source>
</evidence>
<feature type="domain" description="Zn(2)-C6 fungal-type" evidence="7">
    <location>
        <begin position="253"/>
        <end position="283"/>
    </location>
</feature>
<dbReference type="SUPFAM" id="SSF57701">
    <property type="entry name" value="Zn2/Cys6 DNA-binding domain"/>
    <property type="match status" value="1"/>
</dbReference>
<evidence type="ECO:0000256" key="6">
    <source>
        <dbReference type="SAM" id="MobiDB-lite"/>
    </source>
</evidence>
<dbReference type="InterPro" id="IPR036864">
    <property type="entry name" value="Zn2-C6_fun-type_DNA-bd_sf"/>
</dbReference>
<evidence type="ECO:0000256" key="2">
    <source>
        <dbReference type="ARBA" id="ARBA00023015"/>
    </source>
</evidence>
<dbReference type="HOGENOM" id="CLU_624130_0_0_1"/>
<dbReference type="GO" id="GO:0000981">
    <property type="term" value="F:DNA-binding transcription factor activity, RNA polymerase II-specific"/>
    <property type="evidence" value="ECO:0007669"/>
    <property type="project" value="InterPro"/>
</dbReference>
<dbReference type="PANTHER" id="PTHR47540">
    <property type="entry name" value="THIAMINE REPRESSIBLE GENES REGULATORY PROTEIN THI5"/>
    <property type="match status" value="1"/>
</dbReference>
<dbReference type="PROSITE" id="PS00463">
    <property type="entry name" value="ZN2_CY6_FUNGAL_1"/>
    <property type="match status" value="1"/>
</dbReference>
<feature type="region of interest" description="Disordered" evidence="6">
    <location>
        <begin position="1"/>
        <end position="154"/>
    </location>
</feature>
<evidence type="ECO:0000313" key="8">
    <source>
        <dbReference type="EMBL" id="KIJ62640.1"/>
    </source>
</evidence>
<reference evidence="8 9" key="1">
    <citation type="submission" date="2014-04" db="EMBL/GenBank/DDBJ databases">
        <title>Evolutionary Origins and Diversification of the Mycorrhizal Mutualists.</title>
        <authorList>
            <consortium name="DOE Joint Genome Institute"/>
            <consortium name="Mycorrhizal Genomics Consortium"/>
            <person name="Kohler A."/>
            <person name="Kuo A."/>
            <person name="Nagy L.G."/>
            <person name="Floudas D."/>
            <person name="Copeland A."/>
            <person name="Barry K.W."/>
            <person name="Cichocki N."/>
            <person name="Veneault-Fourrey C."/>
            <person name="LaButti K."/>
            <person name="Lindquist E.A."/>
            <person name="Lipzen A."/>
            <person name="Lundell T."/>
            <person name="Morin E."/>
            <person name="Murat C."/>
            <person name="Riley R."/>
            <person name="Ohm R."/>
            <person name="Sun H."/>
            <person name="Tunlid A."/>
            <person name="Henrissat B."/>
            <person name="Grigoriev I.V."/>
            <person name="Hibbett D.S."/>
            <person name="Martin F."/>
        </authorList>
    </citation>
    <scope>NUCLEOTIDE SEQUENCE [LARGE SCALE GENOMIC DNA]</scope>
    <source>
        <strain evidence="8 9">MD-312</strain>
    </source>
</reference>
<evidence type="ECO:0000256" key="4">
    <source>
        <dbReference type="ARBA" id="ARBA00023163"/>
    </source>
</evidence>
<evidence type="ECO:0000256" key="3">
    <source>
        <dbReference type="ARBA" id="ARBA00023125"/>
    </source>
</evidence>
<dbReference type="InterPro" id="IPR001138">
    <property type="entry name" value="Zn2Cys6_DnaBD"/>
</dbReference>
<gene>
    <name evidence="8" type="ORF">HYDPIDRAFT_168998</name>
</gene>
<sequence length="439" mass="48445">MRDWRDVEEGPSSWRSHGSRENPRAMERRRSADEGYDGLYDVPVSSRAYEYPSGARYEPLPTLQPRVTPDSRLGHGSLFASSSHYGDDNAHVSAPSHLVRDNPHLLRPPPHYPDSHYGRHHSAPLHGSEDRSRTASSSSLPFPGALQDGAPSSKVVLPPMSHLLGTLGSMGHDNYDQGTVLPRLRLLDRTAEFGPPPGDDDDRADIGGSPEAAFSPSASHPRGKKRRTDTTREAGEGVAEERKTKVPRKIYVACDFCRGRKLRCDGSKPCCSNCATRSLACQYQDHPRRRGPGKAPKGSRTKKSEAKGRKGNKTAKEADSQAQFDMAGSPSRFDPALALPEDDRPCPYSELRATYAPRPYTDRPSASNAHHAQDGPDPVPYYQFSGDAFNTPPEYYGSPKLSRRNEAHQKNGTFTESAYLWPPEPKRRDEPDTEEGPPS</sequence>
<dbReference type="GO" id="GO:0043565">
    <property type="term" value="F:sequence-specific DNA binding"/>
    <property type="evidence" value="ECO:0007669"/>
    <property type="project" value="TreeGrafter"/>
</dbReference>
<evidence type="ECO:0000313" key="9">
    <source>
        <dbReference type="Proteomes" id="UP000053820"/>
    </source>
</evidence>
<protein>
    <recommendedName>
        <fullName evidence="7">Zn(2)-C6 fungal-type domain-containing protein</fullName>
    </recommendedName>
</protein>
<evidence type="ECO:0000256" key="1">
    <source>
        <dbReference type="ARBA" id="ARBA00004123"/>
    </source>
</evidence>
<dbReference type="Pfam" id="PF00172">
    <property type="entry name" value="Zn_clus"/>
    <property type="match status" value="1"/>
</dbReference>
<keyword evidence="5" id="KW-0539">Nucleus</keyword>
<dbReference type="EMBL" id="KN839854">
    <property type="protein sequence ID" value="KIJ62640.1"/>
    <property type="molecule type" value="Genomic_DNA"/>
</dbReference>
<accession>A0A0C9VWT5</accession>
<dbReference type="CDD" id="cd00067">
    <property type="entry name" value="GAL4"/>
    <property type="match status" value="1"/>
</dbReference>
<dbReference type="PRINTS" id="PR00755">
    <property type="entry name" value="AFLATOXINBRP"/>
</dbReference>
<keyword evidence="2" id="KW-0805">Transcription regulation</keyword>
<dbReference type="Proteomes" id="UP000053820">
    <property type="component" value="Unassembled WGS sequence"/>
</dbReference>
<comment type="subcellular location">
    <subcellularLocation>
        <location evidence="1">Nucleus</location>
    </subcellularLocation>
</comment>
<keyword evidence="4" id="KW-0804">Transcription</keyword>
<dbReference type="GO" id="GO:0008270">
    <property type="term" value="F:zinc ion binding"/>
    <property type="evidence" value="ECO:0007669"/>
    <property type="project" value="InterPro"/>
</dbReference>
<feature type="compositionally biased region" description="Basic and acidic residues" evidence="6">
    <location>
        <begin position="228"/>
        <end position="242"/>
    </location>
</feature>
<keyword evidence="9" id="KW-1185">Reference proteome</keyword>
<dbReference type="SMART" id="SM00066">
    <property type="entry name" value="GAL4"/>
    <property type="match status" value="1"/>
</dbReference>
<dbReference type="InterPro" id="IPR051711">
    <property type="entry name" value="Stress_Response_Reg"/>
</dbReference>
<name>A0A0C9VWT5_9AGAM</name>
<feature type="compositionally biased region" description="Basic and acidic residues" evidence="6">
    <location>
        <begin position="302"/>
        <end position="319"/>
    </location>
</feature>
<dbReference type="OrthoDB" id="39175at2759"/>
<feature type="region of interest" description="Disordered" evidence="6">
    <location>
        <begin position="190"/>
        <end position="242"/>
    </location>
</feature>
<organism evidence="8 9">
    <name type="scientific">Hydnomerulius pinastri MD-312</name>
    <dbReference type="NCBI Taxonomy" id="994086"/>
    <lineage>
        <taxon>Eukaryota</taxon>
        <taxon>Fungi</taxon>
        <taxon>Dikarya</taxon>
        <taxon>Basidiomycota</taxon>
        <taxon>Agaricomycotina</taxon>
        <taxon>Agaricomycetes</taxon>
        <taxon>Agaricomycetidae</taxon>
        <taxon>Boletales</taxon>
        <taxon>Boletales incertae sedis</taxon>
        <taxon>Leucogyrophana</taxon>
    </lineage>
</organism>
<evidence type="ECO:0000256" key="5">
    <source>
        <dbReference type="ARBA" id="ARBA00023242"/>
    </source>
</evidence>
<feature type="region of interest" description="Disordered" evidence="6">
    <location>
        <begin position="285"/>
        <end position="439"/>
    </location>
</feature>
<dbReference type="AlphaFoldDB" id="A0A0C9VWT5"/>
<dbReference type="PROSITE" id="PS50048">
    <property type="entry name" value="ZN2_CY6_FUNGAL_2"/>
    <property type="match status" value="1"/>
</dbReference>
<feature type="compositionally biased region" description="Basic residues" evidence="6">
    <location>
        <begin position="287"/>
        <end position="301"/>
    </location>
</feature>
<keyword evidence="3" id="KW-0238">DNA-binding</keyword>
<feature type="compositionally biased region" description="Basic and acidic residues" evidence="6">
    <location>
        <begin position="18"/>
        <end position="33"/>
    </location>
</feature>
<dbReference type="GO" id="GO:0045944">
    <property type="term" value="P:positive regulation of transcription by RNA polymerase II"/>
    <property type="evidence" value="ECO:0007669"/>
    <property type="project" value="TreeGrafter"/>
</dbReference>
<proteinExistence type="predicted"/>
<dbReference type="PANTHER" id="PTHR47540:SF2">
    <property type="entry name" value="ZN(II)2CYS6 TRANSCRIPTION FACTOR (EUROFUNG)"/>
    <property type="match status" value="1"/>
</dbReference>